<evidence type="ECO:0000259" key="11">
    <source>
        <dbReference type="SMART" id="SM00065"/>
    </source>
</evidence>
<dbReference type="InterPro" id="IPR011712">
    <property type="entry name" value="Sig_transdc_His_kin_sub3_dim/P"/>
</dbReference>
<dbReference type="Gene3D" id="3.30.450.40">
    <property type="match status" value="2"/>
</dbReference>
<dbReference type="CDD" id="cd16917">
    <property type="entry name" value="HATPase_UhpB-NarQ-NarX-like"/>
    <property type="match status" value="1"/>
</dbReference>
<feature type="domain" description="GAF" evidence="11">
    <location>
        <begin position="225"/>
        <end position="373"/>
    </location>
</feature>
<dbReference type="InterPro" id="IPR003018">
    <property type="entry name" value="GAF"/>
</dbReference>
<dbReference type="RefSeq" id="WP_083016762.1">
    <property type="nucleotide sequence ID" value="NZ_MVII01000016.1"/>
</dbReference>
<dbReference type="Proteomes" id="UP000192434">
    <property type="component" value="Unassembled WGS sequence"/>
</dbReference>
<evidence type="ECO:0000256" key="1">
    <source>
        <dbReference type="ARBA" id="ARBA00001946"/>
    </source>
</evidence>
<keyword evidence="4" id="KW-0597">Phosphoprotein</keyword>
<comment type="cofactor">
    <cofactor evidence="1">
        <name>Mg(2+)</name>
        <dbReference type="ChEBI" id="CHEBI:18420"/>
    </cofactor>
</comment>
<dbReference type="InterPro" id="IPR050482">
    <property type="entry name" value="Sensor_HK_TwoCompSys"/>
</dbReference>
<dbReference type="GO" id="GO:0070483">
    <property type="term" value="P:detection of hypoxia"/>
    <property type="evidence" value="ECO:0007669"/>
    <property type="project" value="UniProtKB-ARBA"/>
</dbReference>
<dbReference type="GO" id="GO:0046983">
    <property type="term" value="F:protein dimerization activity"/>
    <property type="evidence" value="ECO:0007669"/>
    <property type="project" value="InterPro"/>
</dbReference>
<evidence type="ECO:0000256" key="9">
    <source>
        <dbReference type="ARBA" id="ARBA00023004"/>
    </source>
</evidence>
<dbReference type="SUPFAM" id="SSF55874">
    <property type="entry name" value="ATPase domain of HSP90 chaperone/DNA topoisomerase II/histidine kinase"/>
    <property type="match status" value="1"/>
</dbReference>
<dbReference type="GO" id="GO:0016020">
    <property type="term" value="C:membrane"/>
    <property type="evidence" value="ECO:0007669"/>
    <property type="project" value="InterPro"/>
</dbReference>
<evidence type="ECO:0000313" key="14">
    <source>
        <dbReference type="Proteomes" id="UP000192434"/>
    </source>
</evidence>
<dbReference type="InterPro" id="IPR029016">
    <property type="entry name" value="GAF-like_dom_sf"/>
</dbReference>
<dbReference type="GO" id="GO:0019825">
    <property type="term" value="F:oxygen binding"/>
    <property type="evidence" value="ECO:0007669"/>
    <property type="project" value="UniProtKB-ARBA"/>
</dbReference>
<dbReference type="AlphaFoldDB" id="A0A1X0J3R9"/>
<keyword evidence="10" id="KW-0902">Two-component regulatory system</keyword>
<keyword evidence="5" id="KW-0808">Transferase</keyword>
<comment type="cofactor">
    <cofactor evidence="2">
        <name>heme</name>
        <dbReference type="ChEBI" id="CHEBI:30413"/>
    </cofactor>
</comment>
<dbReference type="SUPFAM" id="SSF55781">
    <property type="entry name" value="GAF domain-like"/>
    <property type="match status" value="2"/>
</dbReference>
<keyword evidence="6" id="KW-0479">Metal-binding</keyword>
<evidence type="ECO:0000256" key="7">
    <source>
        <dbReference type="ARBA" id="ARBA00022777"/>
    </source>
</evidence>
<organism evidence="13 14">
    <name type="scientific">Mycobacteroides saopaulense</name>
    <dbReference type="NCBI Taxonomy" id="1578165"/>
    <lineage>
        <taxon>Bacteria</taxon>
        <taxon>Bacillati</taxon>
        <taxon>Actinomycetota</taxon>
        <taxon>Actinomycetes</taxon>
        <taxon>Mycobacteriales</taxon>
        <taxon>Mycobacteriaceae</taxon>
        <taxon>Mycobacteroides</taxon>
    </lineage>
</organism>
<reference evidence="13 14" key="1">
    <citation type="submission" date="2016-12" db="EMBL/GenBank/DDBJ databases">
        <title>The new phylogeny of genus Mycobacterium.</title>
        <authorList>
            <person name="Tortoli E."/>
            <person name="Trovato A."/>
            <person name="Cirillo D.M."/>
        </authorList>
    </citation>
    <scope>NUCLEOTIDE SEQUENCE [LARGE SCALE GENOMIC DNA]</scope>
    <source>
        <strain evidence="13 14">CCUG 66554</strain>
    </source>
</reference>
<accession>A0A1X0J3R9</accession>
<dbReference type="OrthoDB" id="5241249at2"/>
<dbReference type="PANTHER" id="PTHR24421">
    <property type="entry name" value="NITRATE/NITRITE SENSOR PROTEIN NARX-RELATED"/>
    <property type="match status" value="1"/>
</dbReference>
<dbReference type="Pfam" id="PF13185">
    <property type="entry name" value="GAF_2"/>
    <property type="match status" value="1"/>
</dbReference>
<dbReference type="Gene3D" id="3.30.565.10">
    <property type="entry name" value="Histidine kinase-like ATPase, C-terminal domain"/>
    <property type="match status" value="1"/>
</dbReference>
<dbReference type="InterPro" id="IPR036890">
    <property type="entry name" value="HATPase_C_sf"/>
</dbReference>
<evidence type="ECO:0000256" key="3">
    <source>
        <dbReference type="ARBA" id="ARBA00022490"/>
    </source>
</evidence>
<dbReference type="GO" id="GO:0019826">
    <property type="term" value="F:oxygen sensor activity"/>
    <property type="evidence" value="ECO:0007669"/>
    <property type="project" value="UniProtKB-ARBA"/>
</dbReference>
<dbReference type="GO" id="GO:0000287">
    <property type="term" value="F:magnesium ion binding"/>
    <property type="evidence" value="ECO:0007669"/>
    <property type="project" value="UniProtKB-ARBA"/>
</dbReference>
<evidence type="ECO:0000256" key="5">
    <source>
        <dbReference type="ARBA" id="ARBA00022679"/>
    </source>
</evidence>
<sequence>MADRSGAQESVTKELAHIQLSELLEEVQARIERIITQTRTRVDALLDAVMAISSGLDLNMTLRQIVKAATELVDARYGALGVLGPDGMLTEFIYEGIDESTRELIGPLPTGHGVLGVVIDEAKPLRLADIARHPASVGFPPNHPPMRTFLGVPVELGRQVYGRLYLTEKRDGAEFTTDDEVVVRALAGAAGIAIENARLYNAAKERHQWLQAISEVTSTLLAGVEPAEALDLIALRACTLVNADYGVIALPAPSVHDDGVDALTVAVCAGGDGDELRGQRIPLEGSTSGAAFQDRTPRTVHRLDFDIPAGTGISFGPAMALPLRGRESTAGVLLLIRTPTGVDFASRQLEIAASFADQAALALEHAETRATMNEMAMLADRDRIARDLHDHVIQRLFAIGLSMQSTHRRAIKSPQVAARLFDHIDQLHNVIQDIRTAIFDLHTVATQGPSLRAELRETIAELTDETSFQVSVRISGPLDVVPADIAEHARAVVREAVSNTVRHSQGSEVGILISVDDDLTIEVTDNGIGIPHDVHQRGLRNLATRAKAVGGQVDIATPASGGTRIHWSAPLP</sequence>
<feature type="domain" description="GAF" evidence="11">
    <location>
        <begin position="57"/>
        <end position="204"/>
    </location>
</feature>
<gene>
    <name evidence="13" type="ORF">BST43_13805</name>
</gene>
<evidence type="ECO:0000259" key="12">
    <source>
        <dbReference type="SMART" id="SM00387"/>
    </source>
</evidence>
<dbReference type="Pfam" id="PF01590">
    <property type="entry name" value="GAF"/>
    <property type="match status" value="1"/>
</dbReference>
<keyword evidence="3" id="KW-0963">Cytoplasm</keyword>
<keyword evidence="7 13" id="KW-0418">Kinase</keyword>
<dbReference type="Pfam" id="PF07730">
    <property type="entry name" value="HisKA_3"/>
    <property type="match status" value="1"/>
</dbReference>
<evidence type="ECO:0000256" key="8">
    <source>
        <dbReference type="ARBA" id="ARBA00022842"/>
    </source>
</evidence>
<keyword evidence="8" id="KW-0460">Magnesium</keyword>
<dbReference type="Pfam" id="PF02518">
    <property type="entry name" value="HATPase_c"/>
    <property type="match status" value="1"/>
</dbReference>
<evidence type="ECO:0000256" key="2">
    <source>
        <dbReference type="ARBA" id="ARBA00001971"/>
    </source>
</evidence>
<dbReference type="GO" id="GO:0020037">
    <property type="term" value="F:heme binding"/>
    <property type="evidence" value="ECO:0007669"/>
    <property type="project" value="UniProtKB-ARBA"/>
</dbReference>
<name>A0A1X0J3R9_9MYCO</name>
<dbReference type="GO" id="GO:0070026">
    <property type="term" value="F:nitric oxide binding"/>
    <property type="evidence" value="ECO:0007669"/>
    <property type="project" value="UniProtKB-ARBA"/>
</dbReference>
<comment type="caution">
    <text evidence="13">The sequence shown here is derived from an EMBL/GenBank/DDBJ whole genome shotgun (WGS) entry which is preliminary data.</text>
</comment>
<dbReference type="SMART" id="SM00065">
    <property type="entry name" value="GAF"/>
    <property type="match status" value="2"/>
</dbReference>
<evidence type="ECO:0000256" key="6">
    <source>
        <dbReference type="ARBA" id="ARBA00022723"/>
    </source>
</evidence>
<dbReference type="GO" id="GO:0005524">
    <property type="term" value="F:ATP binding"/>
    <property type="evidence" value="ECO:0007669"/>
    <property type="project" value="UniProtKB-ARBA"/>
</dbReference>
<keyword evidence="9" id="KW-0408">Iron</keyword>
<dbReference type="GO" id="GO:0070025">
    <property type="term" value="F:carbon monoxide binding"/>
    <property type="evidence" value="ECO:0007669"/>
    <property type="project" value="UniProtKB-ARBA"/>
</dbReference>
<evidence type="ECO:0000313" key="13">
    <source>
        <dbReference type="EMBL" id="ORB56526.1"/>
    </source>
</evidence>
<dbReference type="SMART" id="SM00387">
    <property type="entry name" value="HATPase_c"/>
    <property type="match status" value="1"/>
</dbReference>
<proteinExistence type="predicted"/>
<dbReference type="EMBL" id="MVII01000016">
    <property type="protein sequence ID" value="ORB56526.1"/>
    <property type="molecule type" value="Genomic_DNA"/>
</dbReference>
<dbReference type="GO" id="GO:0000155">
    <property type="term" value="F:phosphorelay sensor kinase activity"/>
    <property type="evidence" value="ECO:0007669"/>
    <property type="project" value="InterPro"/>
</dbReference>
<dbReference type="InterPro" id="IPR003594">
    <property type="entry name" value="HATPase_dom"/>
</dbReference>
<feature type="domain" description="Histidine kinase/HSP90-like ATPase" evidence="12">
    <location>
        <begin position="484"/>
        <end position="572"/>
    </location>
</feature>
<dbReference type="PANTHER" id="PTHR24421:SF56">
    <property type="entry name" value="OXYGEN SENSOR HISTIDINE KINASE RESPONSE REGULATOR DOST"/>
    <property type="match status" value="1"/>
</dbReference>
<dbReference type="FunFam" id="3.30.450.40:FF:000052">
    <property type="entry name" value="Oxygen sensor histidine kinase response regulator DevS/DosS"/>
    <property type="match status" value="1"/>
</dbReference>
<protein>
    <submittedName>
        <fullName evidence="13">Histidine kinase</fullName>
    </submittedName>
</protein>
<evidence type="ECO:0000256" key="10">
    <source>
        <dbReference type="ARBA" id="ARBA00023012"/>
    </source>
</evidence>
<evidence type="ECO:0000256" key="4">
    <source>
        <dbReference type="ARBA" id="ARBA00022553"/>
    </source>
</evidence>